<evidence type="ECO:0000313" key="2">
    <source>
        <dbReference type="Proteomes" id="UP000299102"/>
    </source>
</evidence>
<gene>
    <name evidence="1" type="ORF">EVAR_43905_1</name>
</gene>
<reference evidence="1 2" key="1">
    <citation type="journal article" date="2019" name="Commun. Biol.">
        <title>The bagworm genome reveals a unique fibroin gene that provides high tensile strength.</title>
        <authorList>
            <person name="Kono N."/>
            <person name="Nakamura H."/>
            <person name="Ohtoshi R."/>
            <person name="Tomita M."/>
            <person name="Numata K."/>
            <person name="Arakawa K."/>
        </authorList>
    </citation>
    <scope>NUCLEOTIDE SEQUENCE [LARGE SCALE GENOMIC DNA]</scope>
</reference>
<comment type="caution">
    <text evidence="1">The sequence shown here is derived from an EMBL/GenBank/DDBJ whole genome shotgun (WGS) entry which is preliminary data.</text>
</comment>
<dbReference type="AlphaFoldDB" id="A0A4C1WRG7"/>
<evidence type="ECO:0000313" key="1">
    <source>
        <dbReference type="EMBL" id="GBP52704.1"/>
    </source>
</evidence>
<sequence>MKAKEFESKGPFKTPYTALYELDNFSMSTKNSRWKSHNFTVSIGVILNKLTRYRFGRYRVAYVGSHVGDVSDTYRRSRGPCDDIGYPAIRFGILG</sequence>
<dbReference type="Proteomes" id="UP000299102">
    <property type="component" value="Unassembled WGS sequence"/>
</dbReference>
<dbReference type="EMBL" id="BGZK01000608">
    <property type="protein sequence ID" value="GBP52704.1"/>
    <property type="molecule type" value="Genomic_DNA"/>
</dbReference>
<protein>
    <submittedName>
        <fullName evidence="1">Uncharacterized protein</fullName>
    </submittedName>
</protein>
<proteinExistence type="predicted"/>
<name>A0A4C1WRG7_EUMVA</name>
<keyword evidence="2" id="KW-1185">Reference proteome</keyword>
<accession>A0A4C1WRG7</accession>
<organism evidence="1 2">
    <name type="scientific">Eumeta variegata</name>
    <name type="common">Bagworm moth</name>
    <name type="synonym">Eumeta japonica</name>
    <dbReference type="NCBI Taxonomy" id="151549"/>
    <lineage>
        <taxon>Eukaryota</taxon>
        <taxon>Metazoa</taxon>
        <taxon>Ecdysozoa</taxon>
        <taxon>Arthropoda</taxon>
        <taxon>Hexapoda</taxon>
        <taxon>Insecta</taxon>
        <taxon>Pterygota</taxon>
        <taxon>Neoptera</taxon>
        <taxon>Endopterygota</taxon>
        <taxon>Lepidoptera</taxon>
        <taxon>Glossata</taxon>
        <taxon>Ditrysia</taxon>
        <taxon>Tineoidea</taxon>
        <taxon>Psychidae</taxon>
        <taxon>Oiketicinae</taxon>
        <taxon>Eumeta</taxon>
    </lineage>
</organism>